<dbReference type="EMBL" id="WNZW01000012">
    <property type="protein sequence ID" value="MUG47439.1"/>
    <property type="molecule type" value="Genomic_DNA"/>
</dbReference>
<dbReference type="NCBIfam" id="TIGR00333">
    <property type="entry name" value="nrdI"/>
    <property type="match status" value="1"/>
</dbReference>
<evidence type="ECO:0000313" key="6">
    <source>
        <dbReference type="Proteomes" id="UP000447876"/>
    </source>
</evidence>
<dbReference type="KEGG" id="pwn:QNH46_13930"/>
<dbReference type="AlphaFoldDB" id="A0A7X2Z4J9"/>
<gene>
    <name evidence="3 4" type="primary">nrdI</name>
    <name evidence="4" type="ORF">GNP95_21035</name>
    <name evidence="5" type="ORF">QNH46_13930</name>
</gene>
<dbReference type="InterPro" id="IPR004465">
    <property type="entry name" value="RNR_NrdI"/>
</dbReference>
<evidence type="ECO:0000256" key="1">
    <source>
        <dbReference type="ARBA" id="ARBA00003999"/>
    </source>
</evidence>
<dbReference type="Pfam" id="PF07972">
    <property type="entry name" value="Flavodoxin_NdrI"/>
    <property type="match status" value="1"/>
</dbReference>
<reference evidence="5" key="2">
    <citation type="submission" date="2023-05" db="EMBL/GenBank/DDBJ databases">
        <title>Comparative genomics of Bacillaceae isolates and their secondary metabolite potential.</title>
        <authorList>
            <person name="Song L."/>
            <person name="Nielsen L.J."/>
            <person name="Mohite O."/>
            <person name="Xu X."/>
            <person name="Weber T."/>
            <person name="Kovacs A.T."/>
        </authorList>
    </citation>
    <scope>NUCLEOTIDE SEQUENCE</scope>
    <source>
        <strain evidence="5">B2_4</strain>
    </source>
</reference>
<dbReference type="PIRSF" id="PIRSF005087">
    <property type="entry name" value="NrdI"/>
    <property type="match status" value="1"/>
</dbReference>
<evidence type="ECO:0000313" key="4">
    <source>
        <dbReference type="EMBL" id="MUG47439.1"/>
    </source>
</evidence>
<name>A0A7X2Z4J9_9BACL</name>
<dbReference type="Proteomes" id="UP001177943">
    <property type="component" value="Chromosome"/>
</dbReference>
<evidence type="ECO:0000256" key="2">
    <source>
        <dbReference type="ARBA" id="ARBA00009942"/>
    </source>
</evidence>
<dbReference type="OrthoDB" id="350535at2"/>
<dbReference type="HAMAP" id="MF_00128">
    <property type="entry name" value="NrdI"/>
    <property type="match status" value="1"/>
</dbReference>
<dbReference type="InterPro" id="IPR029039">
    <property type="entry name" value="Flavoprotein-like_sf"/>
</dbReference>
<evidence type="ECO:0000256" key="3">
    <source>
        <dbReference type="HAMAP-Rule" id="MF_00128"/>
    </source>
</evidence>
<reference evidence="4 6" key="1">
    <citation type="submission" date="2019-11" db="EMBL/GenBank/DDBJ databases">
        <title>Draft genome sequences of five Paenibacillus species of dairy origin.</title>
        <authorList>
            <person name="Olajide A.M."/>
            <person name="Chen S."/>
            <person name="Lapointe G."/>
        </authorList>
    </citation>
    <scope>NUCLEOTIDE SEQUENCE [LARGE SCALE GENOMIC DNA]</scope>
    <source>
        <strain evidence="4 6">12CR55</strain>
    </source>
</reference>
<organism evidence="4 6">
    <name type="scientific">Paenibacillus woosongensis</name>
    <dbReference type="NCBI Taxonomy" id="307580"/>
    <lineage>
        <taxon>Bacteria</taxon>
        <taxon>Bacillati</taxon>
        <taxon>Bacillota</taxon>
        <taxon>Bacilli</taxon>
        <taxon>Bacillales</taxon>
        <taxon>Paenibacillaceae</taxon>
        <taxon>Paenibacillus</taxon>
    </lineage>
</organism>
<comment type="function">
    <text evidence="1 3">Probably involved in ribonucleotide reductase function.</text>
</comment>
<comment type="similarity">
    <text evidence="2 3">Belongs to the NrdI family.</text>
</comment>
<dbReference type="SUPFAM" id="SSF52218">
    <property type="entry name" value="Flavoproteins"/>
    <property type="match status" value="1"/>
</dbReference>
<protein>
    <recommendedName>
        <fullName evidence="3">Protein NrdI</fullName>
    </recommendedName>
</protein>
<evidence type="ECO:0000313" key="5">
    <source>
        <dbReference type="EMBL" id="WHX47266.1"/>
    </source>
</evidence>
<dbReference type="Proteomes" id="UP000447876">
    <property type="component" value="Unassembled WGS sequence"/>
</dbReference>
<dbReference type="PANTHER" id="PTHR37297:SF1">
    <property type="entry name" value="PROTEIN NRDI"/>
    <property type="match status" value="1"/>
</dbReference>
<sequence length="136" mass="15178">MLVVYDSKTGNVKRFVSKLDVEHVQIRDGLVVDRPFVLITYTTGFGQVPQSTLKFLEDNGELLQGVAASGNTNWGVRYGLAGDQVAQMYSVPLLMKFELSGTKKDVERFIQEVKQIDYTHANSTRFTNANSQLDTA</sequence>
<proteinExistence type="inferred from homology"/>
<dbReference type="Gene3D" id="3.40.50.360">
    <property type="match status" value="1"/>
</dbReference>
<dbReference type="GO" id="GO:0010181">
    <property type="term" value="F:FMN binding"/>
    <property type="evidence" value="ECO:0007669"/>
    <property type="project" value="InterPro"/>
</dbReference>
<dbReference type="PANTHER" id="PTHR37297">
    <property type="entry name" value="PROTEIN NRDI"/>
    <property type="match status" value="1"/>
</dbReference>
<dbReference type="InterPro" id="IPR020852">
    <property type="entry name" value="RNR_Ib_NrdI_bac"/>
</dbReference>
<accession>A0A7X2Z4J9</accession>
<dbReference type="EMBL" id="CP126084">
    <property type="protein sequence ID" value="WHX47266.1"/>
    <property type="molecule type" value="Genomic_DNA"/>
</dbReference>
<dbReference type="RefSeq" id="WP_155612810.1">
    <property type="nucleotide sequence ID" value="NZ_CP126084.1"/>
</dbReference>